<dbReference type="Proteomes" id="UP001171620">
    <property type="component" value="Unassembled WGS sequence"/>
</dbReference>
<proteinExistence type="predicted"/>
<dbReference type="AlphaFoldDB" id="A0AAW7TC73"/>
<dbReference type="EMBL" id="JAUJRV010000046">
    <property type="protein sequence ID" value="MDN7799396.1"/>
    <property type="molecule type" value="Genomic_DNA"/>
</dbReference>
<protein>
    <submittedName>
        <fullName evidence="1">Uncharacterized protein</fullName>
    </submittedName>
</protein>
<organism evidence="1 2">
    <name type="scientific">Burkholderia vietnamiensis</name>
    <dbReference type="NCBI Taxonomy" id="60552"/>
    <lineage>
        <taxon>Bacteria</taxon>
        <taxon>Pseudomonadati</taxon>
        <taxon>Pseudomonadota</taxon>
        <taxon>Betaproteobacteria</taxon>
        <taxon>Burkholderiales</taxon>
        <taxon>Burkholderiaceae</taxon>
        <taxon>Burkholderia</taxon>
        <taxon>Burkholderia cepacia complex</taxon>
    </lineage>
</organism>
<evidence type="ECO:0000313" key="1">
    <source>
        <dbReference type="EMBL" id="MDN7799396.1"/>
    </source>
</evidence>
<dbReference type="RefSeq" id="WP_117337794.1">
    <property type="nucleotide sequence ID" value="NZ_JAUJRV010000046.1"/>
</dbReference>
<comment type="caution">
    <text evidence="1">The sequence shown here is derived from an EMBL/GenBank/DDBJ whole genome shotgun (WGS) entry which is preliminary data.</text>
</comment>
<sequence>MQEHSTRDVQLSPQKLRLAESHVRGAVLGPVDEVAEKYPTLDVGPDPVKEAMSFCDWAFSRLGHVAVFRFSEGGFMLLAENGERTRGDTLAVALLAMLERQGMTRCRLAYPETADDSRAA</sequence>
<evidence type="ECO:0000313" key="2">
    <source>
        <dbReference type="Proteomes" id="UP001171620"/>
    </source>
</evidence>
<name>A0AAW7TC73_BURVI</name>
<reference evidence="1" key="1">
    <citation type="submission" date="2023-07" db="EMBL/GenBank/DDBJ databases">
        <title>A collection of bacterial strains from the Burkholderia cepacia Research Laboratory and Repository.</title>
        <authorList>
            <person name="Lipuma J."/>
            <person name="Spilker T."/>
            <person name="Caverly L."/>
        </authorList>
    </citation>
    <scope>NUCLEOTIDE SEQUENCE</scope>
    <source>
        <strain evidence="1">AU44268</strain>
    </source>
</reference>
<accession>A0AAW7TC73</accession>
<gene>
    <name evidence="1" type="ORF">QZM33_31140</name>
</gene>